<dbReference type="EMBL" id="SPHZ02000005">
    <property type="protein sequence ID" value="KAF0921209.1"/>
    <property type="molecule type" value="Genomic_DNA"/>
</dbReference>
<protein>
    <submittedName>
        <fullName evidence="1">Uncharacterized protein</fullName>
    </submittedName>
</protein>
<gene>
    <name evidence="1" type="ORF">E2562_039316</name>
</gene>
<proteinExistence type="predicted"/>
<evidence type="ECO:0000313" key="1">
    <source>
        <dbReference type="EMBL" id="KAF0921209.1"/>
    </source>
</evidence>
<dbReference type="AlphaFoldDB" id="A0A6G1E8X5"/>
<name>A0A6G1E8X5_9ORYZ</name>
<dbReference type="Proteomes" id="UP000479710">
    <property type="component" value="Unassembled WGS sequence"/>
</dbReference>
<organism evidence="1 2">
    <name type="scientific">Oryza meyeriana var. granulata</name>
    <dbReference type="NCBI Taxonomy" id="110450"/>
    <lineage>
        <taxon>Eukaryota</taxon>
        <taxon>Viridiplantae</taxon>
        <taxon>Streptophyta</taxon>
        <taxon>Embryophyta</taxon>
        <taxon>Tracheophyta</taxon>
        <taxon>Spermatophyta</taxon>
        <taxon>Magnoliopsida</taxon>
        <taxon>Liliopsida</taxon>
        <taxon>Poales</taxon>
        <taxon>Poaceae</taxon>
        <taxon>BOP clade</taxon>
        <taxon>Oryzoideae</taxon>
        <taxon>Oryzeae</taxon>
        <taxon>Oryzinae</taxon>
        <taxon>Oryza</taxon>
        <taxon>Oryza meyeriana</taxon>
    </lineage>
</organism>
<evidence type="ECO:0000313" key="2">
    <source>
        <dbReference type="Proteomes" id="UP000479710"/>
    </source>
</evidence>
<keyword evidence="2" id="KW-1185">Reference proteome</keyword>
<comment type="caution">
    <text evidence="1">The sequence shown here is derived from an EMBL/GenBank/DDBJ whole genome shotgun (WGS) entry which is preliminary data.</text>
</comment>
<sequence>MSYADGVAGVLEPRTAALSSLHLHRTAASWSSNSSSRSRCLLGPEVAATAIYLRNAQARHHLLSPRAASRSN</sequence>
<accession>A0A6G1E8X5</accession>
<reference evidence="1 2" key="1">
    <citation type="submission" date="2019-11" db="EMBL/GenBank/DDBJ databases">
        <title>Whole genome sequence of Oryza granulata.</title>
        <authorList>
            <person name="Li W."/>
        </authorList>
    </citation>
    <scope>NUCLEOTIDE SEQUENCE [LARGE SCALE GENOMIC DNA]</scope>
    <source>
        <strain evidence="2">cv. Menghai</strain>
        <tissue evidence="1">Leaf</tissue>
    </source>
</reference>